<name>A0A8J3J746_9ACTN</name>
<accession>A0A8J3J746</accession>
<dbReference type="AlphaFoldDB" id="A0A8J3J746"/>
<evidence type="ECO:0000256" key="1">
    <source>
        <dbReference type="SAM" id="MobiDB-lite"/>
    </source>
</evidence>
<dbReference type="EMBL" id="BOMB01000053">
    <property type="protein sequence ID" value="GID16140.1"/>
    <property type="molecule type" value="Genomic_DNA"/>
</dbReference>
<protein>
    <recommendedName>
        <fullName evidence="4">Pyridoxamine 5'-phosphate oxidase</fullName>
    </recommendedName>
</protein>
<feature type="compositionally biased region" description="Low complexity" evidence="1">
    <location>
        <begin position="139"/>
        <end position="160"/>
    </location>
</feature>
<evidence type="ECO:0000313" key="2">
    <source>
        <dbReference type="EMBL" id="GID16140.1"/>
    </source>
</evidence>
<dbReference type="Gene3D" id="2.30.110.10">
    <property type="entry name" value="Electron Transport, Fmn-binding Protein, Chain A"/>
    <property type="match status" value="1"/>
</dbReference>
<dbReference type="RefSeq" id="WP_239077149.1">
    <property type="nucleotide sequence ID" value="NZ_BAAAZM010000027.1"/>
</dbReference>
<gene>
    <name evidence="2" type="ORF">Aru02nite_70290</name>
</gene>
<dbReference type="Proteomes" id="UP000612808">
    <property type="component" value="Unassembled WGS sequence"/>
</dbReference>
<organism evidence="2 3">
    <name type="scientific">Actinocatenispora rupis</name>
    <dbReference type="NCBI Taxonomy" id="519421"/>
    <lineage>
        <taxon>Bacteria</taxon>
        <taxon>Bacillati</taxon>
        <taxon>Actinomycetota</taxon>
        <taxon>Actinomycetes</taxon>
        <taxon>Micromonosporales</taxon>
        <taxon>Micromonosporaceae</taxon>
        <taxon>Actinocatenispora</taxon>
    </lineage>
</organism>
<dbReference type="InterPro" id="IPR012349">
    <property type="entry name" value="Split_barrel_FMN-bd"/>
</dbReference>
<proteinExistence type="predicted"/>
<comment type="caution">
    <text evidence="2">The sequence shown here is derived from an EMBL/GenBank/DDBJ whole genome shotgun (WGS) entry which is preliminary data.</text>
</comment>
<feature type="compositionally biased region" description="Basic residues" evidence="1">
    <location>
        <begin position="162"/>
        <end position="171"/>
    </location>
</feature>
<reference evidence="2" key="1">
    <citation type="submission" date="2021-01" db="EMBL/GenBank/DDBJ databases">
        <title>Whole genome shotgun sequence of Actinocatenispora rupis NBRC 107355.</title>
        <authorList>
            <person name="Komaki H."/>
            <person name="Tamura T."/>
        </authorList>
    </citation>
    <scope>NUCLEOTIDE SEQUENCE</scope>
    <source>
        <strain evidence="2">NBRC 107355</strain>
    </source>
</reference>
<keyword evidence="3" id="KW-1185">Reference proteome</keyword>
<evidence type="ECO:0008006" key="4">
    <source>
        <dbReference type="Google" id="ProtNLM"/>
    </source>
</evidence>
<feature type="region of interest" description="Disordered" evidence="1">
    <location>
        <begin position="130"/>
        <end position="171"/>
    </location>
</feature>
<sequence>MSETPDETAPLIVEAMRKAAVAWLGELPDQPPGRTCTVWCAWLDDALYVVSGPGEQAVPGLAGATRCTVTARGDSGGRIVTWPADVTRVVPGGDEWERVVPQLAGKRLNLPADDDTAARWAADCTVSRLAPAGSPRTPLPADSLAAPAPGSPAARRTATPFRLHRLPKRRR</sequence>
<evidence type="ECO:0000313" key="3">
    <source>
        <dbReference type="Proteomes" id="UP000612808"/>
    </source>
</evidence>